<protein>
    <submittedName>
        <fullName evidence="1">Lipoprotein-releasing ABC transporter permease subunit</fullName>
    </submittedName>
</protein>
<dbReference type="InterPro" id="IPR025857">
    <property type="entry name" value="MacB_PCD"/>
</dbReference>
<accession>A0ABV2BQ96</accession>
<keyword evidence="2" id="KW-1185">Reference proteome</keyword>
<dbReference type="EMBL" id="JBEVCJ010000001">
    <property type="protein sequence ID" value="MET1253762.1"/>
    <property type="molecule type" value="Genomic_DNA"/>
</dbReference>
<dbReference type="Proteomes" id="UP001548189">
    <property type="component" value="Unassembled WGS sequence"/>
</dbReference>
<evidence type="ECO:0000313" key="1">
    <source>
        <dbReference type="EMBL" id="MET1253762.1"/>
    </source>
</evidence>
<dbReference type="PANTHER" id="PTHR30489">
    <property type="entry name" value="LIPOPROTEIN-RELEASING SYSTEM TRANSMEMBRANE PROTEIN LOLE"/>
    <property type="match status" value="1"/>
</dbReference>
<reference evidence="1 2" key="1">
    <citation type="submission" date="2024-06" db="EMBL/GenBank/DDBJ databases">
        <authorList>
            <person name="Li F."/>
        </authorList>
    </citation>
    <scope>NUCLEOTIDE SEQUENCE [LARGE SCALE GENOMIC DNA]</scope>
    <source>
        <strain evidence="1 2">GXAS 311</strain>
    </source>
</reference>
<organism evidence="1 2">
    <name type="scientific">Aliikangiella maris</name>
    <dbReference type="NCBI Taxonomy" id="3162458"/>
    <lineage>
        <taxon>Bacteria</taxon>
        <taxon>Pseudomonadati</taxon>
        <taxon>Pseudomonadota</taxon>
        <taxon>Gammaproteobacteria</taxon>
        <taxon>Oceanospirillales</taxon>
        <taxon>Pleioneaceae</taxon>
        <taxon>Aliikangiella</taxon>
    </lineage>
</organism>
<comment type="caution">
    <text evidence="1">The sequence shown here is derived from an EMBL/GenBank/DDBJ whole genome shotgun (WGS) entry which is preliminary data.</text>
</comment>
<dbReference type="Pfam" id="PF12704">
    <property type="entry name" value="MacB_PCD"/>
    <property type="match status" value="1"/>
</dbReference>
<keyword evidence="1" id="KW-0449">Lipoprotein</keyword>
<dbReference type="InterPro" id="IPR051447">
    <property type="entry name" value="Lipoprotein-release_system"/>
</dbReference>
<proteinExistence type="predicted"/>
<dbReference type="Pfam" id="PF02687">
    <property type="entry name" value="FtsX"/>
    <property type="match status" value="1"/>
</dbReference>
<dbReference type="PANTHER" id="PTHR30489:SF0">
    <property type="entry name" value="LIPOPROTEIN-RELEASING SYSTEM TRANSMEMBRANE PROTEIN LOLE"/>
    <property type="match status" value="1"/>
</dbReference>
<gene>
    <name evidence="1" type="ORF">ABVT43_01360</name>
</gene>
<evidence type="ECO:0000313" key="2">
    <source>
        <dbReference type="Proteomes" id="UP001548189"/>
    </source>
</evidence>
<sequence>MKKSVALMVGLRYTSARKSNNFVSFIALVSMLGIALGTIVLITVMSVMNGFQSEMQERILGMVPHVVIGERGEGVKDWQALEQQVVKHKDVIAAAPFIDIQAMFKVGRNTHFGLVQGIVPEKEAEVSIIDKFMKYGKLNNLRSREYGIILGKGLANSLGVTMGDKVSLLIADGATVSPAGISPRTKRFSVVGIFEVKSEHDAMMALIHIDDAAVLTRKGDLVSALRVTTNNVLNAQWTAFELRNQLGTEYYVSDWNYSHGTLFRAIKMEKAMIGILLTFIIAVAAFNIISTLVMVVTDKQADIAILRTLGASPATIMKIFMVQGSVNGIIGTLIGVIGGVALAINLPQVVVFIENLFEVSVIPGDVYFIGFLPSELHWQDVFVIASIALSLTVLATIFPAWKASKTKPAEALRYE</sequence>
<dbReference type="NCBIfam" id="TIGR02212">
    <property type="entry name" value="lolCE"/>
    <property type="match status" value="1"/>
</dbReference>
<dbReference type="InterPro" id="IPR011925">
    <property type="entry name" value="LolCE_TM"/>
</dbReference>
<dbReference type="InterPro" id="IPR003838">
    <property type="entry name" value="ABC3_permease_C"/>
</dbReference>
<name>A0ABV2BQ96_9GAMM</name>